<sequence>SLSGNLTLILSLSLFCQVPPLPSSLPFPLFLSPLHPLMLSHHPLPLSAISLLSLRNHAIIRFSLPISMNPPKLGRSLLPY</sequence>
<dbReference type="AlphaFoldDB" id="A0AAN5I2A2"/>
<organism evidence="2 3">
    <name type="scientific">Pristionchus mayeri</name>
    <dbReference type="NCBI Taxonomy" id="1317129"/>
    <lineage>
        <taxon>Eukaryota</taxon>
        <taxon>Metazoa</taxon>
        <taxon>Ecdysozoa</taxon>
        <taxon>Nematoda</taxon>
        <taxon>Chromadorea</taxon>
        <taxon>Rhabditida</taxon>
        <taxon>Rhabditina</taxon>
        <taxon>Diplogasteromorpha</taxon>
        <taxon>Diplogasteroidea</taxon>
        <taxon>Neodiplogasteridae</taxon>
        <taxon>Pristionchus</taxon>
    </lineage>
</organism>
<evidence type="ECO:0000256" key="1">
    <source>
        <dbReference type="SAM" id="SignalP"/>
    </source>
</evidence>
<evidence type="ECO:0000313" key="2">
    <source>
        <dbReference type="EMBL" id="GMR49332.1"/>
    </source>
</evidence>
<keyword evidence="1" id="KW-0732">Signal</keyword>
<protein>
    <submittedName>
        <fullName evidence="2">Uncharacterized protein</fullName>
    </submittedName>
</protein>
<feature type="non-terminal residue" evidence="2">
    <location>
        <position position="1"/>
    </location>
</feature>
<feature type="chain" id="PRO_5042914084" evidence="1">
    <location>
        <begin position="25"/>
        <end position="80"/>
    </location>
</feature>
<feature type="signal peptide" evidence="1">
    <location>
        <begin position="1"/>
        <end position="24"/>
    </location>
</feature>
<dbReference type="EMBL" id="BTRK01000004">
    <property type="protein sequence ID" value="GMR49332.1"/>
    <property type="molecule type" value="Genomic_DNA"/>
</dbReference>
<name>A0AAN5I2A2_9BILA</name>
<proteinExistence type="predicted"/>
<comment type="caution">
    <text evidence="2">The sequence shown here is derived from an EMBL/GenBank/DDBJ whole genome shotgun (WGS) entry which is preliminary data.</text>
</comment>
<dbReference type="Proteomes" id="UP001328107">
    <property type="component" value="Unassembled WGS sequence"/>
</dbReference>
<accession>A0AAN5I2A2</accession>
<keyword evidence="3" id="KW-1185">Reference proteome</keyword>
<evidence type="ECO:0000313" key="3">
    <source>
        <dbReference type="Proteomes" id="UP001328107"/>
    </source>
</evidence>
<gene>
    <name evidence="2" type="ORF">PMAYCL1PPCAC_19527</name>
</gene>
<reference evidence="3" key="1">
    <citation type="submission" date="2022-10" db="EMBL/GenBank/DDBJ databases">
        <title>Genome assembly of Pristionchus species.</title>
        <authorList>
            <person name="Yoshida K."/>
            <person name="Sommer R.J."/>
        </authorList>
    </citation>
    <scope>NUCLEOTIDE SEQUENCE [LARGE SCALE GENOMIC DNA]</scope>
    <source>
        <strain evidence="3">RS5460</strain>
    </source>
</reference>